<dbReference type="Proteomes" id="UP001168098">
    <property type="component" value="Unassembled WGS sequence"/>
</dbReference>
<sequence length="302" mass="33021">MAENLRPAVPPPASDLAGTAGCGSAVTRASSDSYASAVDGSKACLRSNGDARSGQTTEWTDEKHSLYLGSLESSFVNQLHSSMGLFGRRSKVKMMELNSFQELAVNAYNSSDEYTVLQDGCWRKINFGRHQLLLDAAAESRDILENPWICHFKSAGQQHDVTSSDLWNQSVDSSKGIHLRGKRNASHGLATSSKRLSACHSWLQDSVGGITEVSDQNFIDEDQENKSSRVSMAKKLKRKADTIDATSTDQCVPSGKFLMKGDSSVSNTHLQKEKKGHAMNDFQKGLRLVSPEHDVYTSLDES</sequence>
<dbReference type="PANTHER" id="PTHR33676">
    <property type="entry name" value="COLD REGULATED PROTEIN 27"/>
    <property type="match status" value="1"/>
</dbReference>
<gene>
    <name evidence="2" type="ORF">PVL29_003202</name>
</gene>
<evidence type="ECO:0000256" key="1">
    <source>
        <dbReference type="SAM" id="MobiDB-lite"/>
    </source>
</evidence>
<organism evidence="2 3">
    <name type="scientific">Vitis rotundifolia</name>
    <name type="common">Muscadine grape</name>
    <dbReference type="NCBI Taxonomy" id="103349"/>
    <lineage>
        <taxon>Eukaryota</taxon>
        <taxon>Viridiplantae</taxon>
        <taxon>Streptophyta</taxon>
        <taxon>Embryophyta</taxon>
        <taxon>Tracheophyta</taxon>
        <taxon>Spermatophyta</taxon>
        <taxon>Magnoliopsida</taxon>
        <taxon>eudicotyledons</taxon>
        <taxon>Gunneridae</taxon>
        <taxon>Pentapetalae</taxon>
        <taxon>rosids</taxon>
        <taxon>Vitales</taxon>
        <taxon>Vitaceae</taxon>
        <taxon>Viteae</taxon>
        <taxon>Vitis</taxon>
    </lineage>
</organism>
<feature type="region of interest" description="Disordered" evidence="1">
    <location>
        <begin position="1"/>
        <end position="20"/>
    </location>
</feature>
<reference evidence="2 3" key="1">
    <citation type="journal article" date="2023" name="BMC Biotechnol.">
        <title>Vitis rotundifolia cv Carlos genome sequencing.</title>
        <authorList>
            <person name="Huff M."/>
            <person name="Hulse-Kemp A."/>
            <person name="Scheffler B."/>
            <person name="Youngblood R."/>
            <person name="Simpson S."/>
            <person name="Babiker E."/>
            <person name="Staton M."/>
        </authorList>
    </citation>
    <scope>NUCLEOTIDE SEQUENCE [LARGE SCALE GENOMIC DNA]</scope>
    <source>
        <tissue evidence="2">Leaf</tissue>
    </source>
</reference>
<proteinExistence type="predicted"/>
<protein>
    <submittedName>
        <fullName evidence="2">Uncharacterized protein</fullName>
    </submittedName>
</protein>
<dbReference type="GO" id="GO:0009409">
    <property type="term" value="P:response to cold"/>
    <property type="evidence" value="ECO:0007669"/>
    <property type="project" value="InterPro"/>
</dbReference>
<name>A0AA39E0H4_VITRO</name>
<evidence type="ECO:0000313" key="2">
    <source>
        <dbReference type="EMBL" id="KAJ9705041.1"/>
    </source>
</evidence>
<dbReference type="AlphaFoldDB" id="A0AA39E0H4"/>
<accession>A0AA39E0H4</accession>
<dbReference type="InterPro" id="IPR044678">
    <property type="entry name" value="COR27/28"/>
</dbReference>
<dbReference type="EMBL" id="JARBHA010000003">
    <property type="protein sequence ID" value="KAJ9705041.1"/>
    <property type="molecule type" value="Genomic_DNA"/>
</dbReference>
<comment type="caution">
    <text evidence="2">The sequence shown here is derived from an EMBL/GenBank/DDBJ whole genome shotgun (WGS) entry which is preliminary data.</text>
</comment>
<dbReference type="PANTHER" id="PTHR33676:SF24">
    <property type="match status" value="1"/>
</dbReference>
<keyword evidence="3" id="KW-1185">Reference proteome</keyword>
<dbReference type="GO" id="GO:0042752">
    <property type="term" value="P:regulation of circadian rhythm"/>
    <property type="evidence" value="ECO:0007669"/>
    <property type="project" value="InterPro"/>
</dbReference>
<evidence type="ECO:0000313" key="3">
    <source>
        <dbReference type="Proteomes" id="UP001168098"/>
    </source>
</evidence>